<dbReference type="Proteomes" id="UP000594261">
    <property type="component" value="Chromosome 4"/>
</dbReference>
<dbReference type="AlphaFoldDB" id="A0A7N2LED2"/>
<keyword evidence="3" id="KW-1185">Reference proteome</keyword>
<accession>A0A7N2LED2</accession>
<dbReference type="InParanoid" id="A0A7N2LED2"/>
<feature type="compositionally biased region" description="Polar residues" evidence="1">
    <location>
        <begin position="50"/>
        <end position="69"/>
    </location>
</feature>
<dbReference type="Gramene" id="QL04p017181:mrna">
    <property type="protein sequence ID" value="QL04p017181:mrna:CDS:2"/>
    <property type="gene ID" value="QL04p017181"/>
</dbReference>
<protein>
    <submittedName>
        <fullName evidence="2">Uncharacterized protein</fullName>
    </submittedName>
</protein>
<feature type="region of interest" description="Disordered" evidence="1">
    <location>
        <begin position="40"/>
        <end position="75"/>
    </location>
</feature>
<organism evidence="2 3">
    <name type="scientific">Quercus lobata</name>
    <name type="common">Valley oak</name>
    <dbReference type="NCBI Taxonomy" id="97700"/>
    <lineage>
        <taxon>Eukaryota</taxon>
        <taxon>Viridiplantae</taxon>
        <taxon>Streptophyta</taxon>
        <taxon>Embryophyta</taxon>
        <taxon>Tracheophyta</taxon>
        <taxon>Spermatophyta</taxon>
        <taxon>Magnoliopsida</taxon>
        <taxon>eudicotyledons</taxon>
        <taxon>Gunneridae</taxon>
        <taxon>Pentapetalae</taxon>
        <taxon>rosids</taxon>
        <taxon>fabids</taxon>
        <taxon>Fagales</taxon>
        <taxon>Fagaceae</taxon>
        <taxon>Quercus</taxon>
    </lineage>
</organism>
<sequence>MEELLTGLANQLQSSDTIGSIAWSTNDVFAKVKGKEHKGRIRGVRFGPNPSGQSRSALTDLHIQSSQSRAMKLHN</sequence>
<dbReference type="EMBL" id="LRBV02000004">
    <property type="status" value="NOT_ANNOTATED_CDS"/>
    <property type="molecule type" value="Genomic_DNA"/>
</dbReference>
<reference evidence="2" key="2">
    <citation type="submission" date="2021-01" db="UniProtKB">
        <authorList>
            <consortium name="EnsemblPlants"/>
        </authorList>
    </citation>
    <scope>IDENTIFICATION</scope>
</reference>
<evidence type="ECO:0000256" key="1">
    <source>
        <dbReference type="SAM" id="MobiDB-lite"/>
    </source>
</evidence>
<proteinExistence type="predicted"/>
<evidence type="ECO:0000313" key="2">
    <source>
        <dbReference type="EnsemblPlants" id="QL04p017181:mrna:CDS:2"/>
    </source>
</evidence>
<evidence type="ECO:0000313" key="3">
    <source>
        <dbReference type="Proteomes" id="UP000594261"/>
    </source>
</evidence>
<reference evidence="2 3" key="1">
    <citation type="journal article" date="2016" name="G3 (Bethesda)">
        <title>First Draft Assembly and Annotation of the Genome of a California Endemic Oak Quercus lobata Nee (Fagaceae).</title>
        <authorList>
            <person name="Sork V.L."/>
            <person name="Fitz-Gibbon S.T."/>
            <person name="Puiu D."/>
            <person name="Crepeau M."/>
            <person name="Gugger P.F."/>
            <person name="Sherman R."/>
            <person name="Stevens K."/>
            <person name="Langley C.H."/>
            <person name="Pellegrini M."/>
            <person name="Salzberg S.L."/>
        </authorList>
    </citation>
    <scope>NUCLEOTIDE SEQUENCE [LARGE SCALE GENOMIC DNA]</scope>
    <source>
        <strain evidence="2 3">cv. SW786</strain>
    </source>
</reference>
<dbReference type="EnsemblPlants" id="QL04p017181:mrna">
    <property type="protein sequence ID" value="QL04p017181:mrna:CDS:2"/>
    <property type="gene ID" value="QL04p017181"/>
</dbReference>
<name>A0A7N2LED2_QUELO</name>